<feature type="region of interest" description="Disordered" evidence="1">
    <location>
        <begin position="91"/>
        <end position="123"/>
    </location>
</feature>
<organism evidence="2 3">
    <name type="scientific">Thalassiosira oceanica</name>
    <name type="common">Marine diatom</name>
    <dbReference type="NCBI Taxonomy" id="159749"/>
    <lineage>
        <taxon>Eukaryota</taxon>
        <taxon>Sar</taxon>
        <taxon>Stramenopiles</taxon>
        <taxon>Ochrophyta</taxon>
        <taxon>Bacillariophyta</taxon>
        <taxon>Coscinodiscophyceae</taxon>
        <taxon>Thalassiosirophycidae</taxon>
        <taxon>Thalassiosirales</taxon>
        <taxon>Thalassiosiraceae</taxon>
        <taxon>Thalassiosira</taxon>
    </lineage>
</organism>
<dbReference type="EMBL" id="AGNL01044397">
    <property type="protein sequence ID" value="EJK49838.1"/>
    <property type="molecule type" value="Genomic_DNA"/>
</dbReference>
<comment type="caution">
    <text evidence="2">The sequence shown here is derived from an EMBL/GenBank/DDBJ whole genome shotgun (WGS) entry which is preliminary data.</text>
</comment>
<reference evidence="2 3" key="1">
    <citation type="journal article" date="2012" name="Genome Biol.">
        <title>Genome and low-iron response of an oceanic diatom adapted to chronic iron limitation.</title>
        <authorList>
            <person name="Lommer M."/>
            <person name="Specht M."/>
            <person name="Roy A.S."/>
            <person name="Kraemer L."/>
            <person name="Andreson R."/>
            <person name="Gutowska M.A."/>
            <person name="Wolf J."/>
            <person name="Bergner S.V."/>
            <person name="Schilhabel M.B."/>
            <person name="Klostermeier U.C."/>
            <person name="Beiko R.G."/>
            <person name="Rosenstiel P."/>
            <person name="Hippler M."/>
            <person name="Laroche J."/>
        </authorList>
    </citation>
    <scope>NUCLEOTIDE SEQUENCE [LARGE SCALE GENOMIC DNA]</scope>
    <source>
        <strain evidence="2 3">CCMP1005</strain>
    </source>
</reference>
<feature type="compositionally biased region" description="Polar residues" evidence="1">
    <location>
        <begin position="7"/>
        <end position="18"/>
    </location>
</feature>
<sequence length="123" mass="12871">MPPASEQVGQSLSTSLEVQQQQQQQATPPHQESAPPVQNDSAQPAMTALPAIMGGPEVNVEPAESKLPLRLSSLGPLPGAAAATTFGDCAGRIKTSNRPKQTPLRIQRSPKIHLSSKPLGPPL</sequence>
<evidence type="ECO:0000256" key="1">
    <source>
        <dbReference type="SAM" id="MobiDB-lite"/>
    </source>
</evidence>
<dbReference type="AlphaFoldDB" id="K0R8J8"/>
<accession>K0R8J8</accession>
<feature type="compositionally biased region" description="Polar residues" evidence="1">
    <location>
        <begin position="26"/>
        <end position="44"/>
    </location>
</feature>
<feature type="region of interest" description="Disordered" evidence="1">
    <location>
        <begin position="1"/>
        <end position="56"/>
    </location>
</feature>
<evidence type="ECO:0000313" key="2">
    <source>
        <dbReference type="EMBL" id="EJK49838.1"/>
    </source>
</evidence>
<dbReference type="Proteomes" id="UP000266841">
    <property type="component" value="Unassembled WGS sequence"/>
</dbReference>
<gene>
    <name evidence="2" type="ORF">THAOC_31245</name>
</gene>
<evidence type="ECO:0000313" key="3">
    <source>
        <dbReference type="Proteomes" id="UP000266841"/>
    </source>
</evidence>
<keyword evidence="3" id="KW-1185">Reference proteome</keyword>
<name>K0R8J8_THAOC</name>
<protein>
    <submittedName>
        <fullName evidence="2">Uncharacterized protein</fullName>
    </submittedName>
</protein>
<proteinExistence type="predicted"/>